<accession>A0A267EN99</accession>
<dbReference type="OrthoDB" id="6112903at2759"/>
<keyword evidence="2 3" id="KW-0040">ANK repeat</keyword>
<dbReference type="Gene3D" id="1.25.40.20">
    <property type="entry name" value="Ankyrin repeat-containing domain"/>
    <property type="match status" value="1"/>
</dbReference>
<dbReference type="AlphaFoldDB" id="A0A267EN99"/>
<dbReference type="Proteomes" id="UP000215902">
    <property type="component" value="Unassembled WGS sequence"/>
</dbReference>
<keyword evidence="1" id="KW-0677">Repeat</keyword>
<evidence type="ECO:0000256" key="2">
    <source>
        <dbReference type="ARBA" id="ARBA00023043"/>
    </source>
</evidence>
<gene>
    <name evidence="5" type="ORF">BOX15_Mlig000356g2</name>
</gene>
<dbReference type="Pfam" id="PF12796">
    <property type="entry name" value="Ank_2"/>
    <property type="match status" value="1"/>
</dbReference>
<dbReference type="EMBL" id="NIVC01001936">
    <property type="protein sequence ID" value="PAA62464.1"/>
    <property type="molecule type" value="Genomic_DNA"/>
</dbReference>
<dbReference type="SMART" id="SM00248">
    <property type="entry name" value="ANK"/>
    <property type="match status" value="3"/>
</dbReference>
<dbReference type="STRING" id="282301.A0A267EN99"/>
<protein>
    <submittedName>
        <fullName evidence="5">Uncharacterized protein</fullName>
    </submittedName>
</protein>
<dbReference type="PANTHER" id="PTHR24171">
    <property type="entry name" value="ANKYRIN REPEAT DOMAIN-CONTAINING PROTEIN 39-RELATED"/>
    <property type="match status" value="1"/>
</dbReference>
<feature type="non-terminal residue" evidence="5">
    <location>
        <position position="1"/>
    </location>
</feature>
<keyword evidence="6" id="KW-1185">Reference proteome</keyword>
<proteinExistence type="predicted"/>
<feature type="repeat" description="ANK" evidence="3">
    <location>
        <begin position="49"/>
        <end position="82"/>
    </location>
</feature>
<feature type="transmembrane region" description="Helical" evidence="4">
    <location>
        <begin position="584"/>
        <end position="603"/>
    </location>
</feature>
<comment type="caution">
    <text evidence="5">The sequence shown here is derived from an EMBL/GenBank/DDBJ whole genome shotgun (WGS) entry which is preliminary data.</text>
</comment>
<dbReference type="InterPro" id="IPR002110">
    <property type="entry name" value="Ankyrin_rpt"/>
</dbReference>
<dbReference type="SUPFAM" id="SSF48403">
    <property type="entry name" value="Ankyrin repeat"/>
    <property type="match status" value="1"/>
</dbReference>
<organism evidence="5 6">
    <name type="scientific">Macrostomum lignano</name>
    <dbReference type="NCBI Taxonomy" id="282301"/>
    <lineage>
        <taxon>Eukaryota</taxon>
        <taxon>Metazoa</taxon>
        <taxon>Spiralia</taxon>
        <taxon>Lophotrochozoa</taxon>
        <taxon>Platyhelminthes</taxon>
        <taxon>Rhabditophora</taxon>
        <taxon>Macrostomorpha</taxon>
        <taxon>Macrostomida</taxon>
        <taxon>Macrostomidae</taxon>
        <taxon>Macrostomum</taxon>
    </lineage>
</organism>
<dbReference type="PROSITE" id="PS50297">
    <property type="entry name" value="ANK_REP_REGION"/>
    <property type="match status" value="1"/>
</dbReference>
<feature type="repeat" description="ANK" evidence="3">
    <location>
        <begin position="83"/>
        <end position="118"/>
    </location>
</feature>
<keyword evidence="4" id="KW-0472">Membrane</keyword>
<evidence type="ECO:0000313" key="6">
    <source>
        <dbReference type="Proteomes" id="UP000215902"/>
    </source>
</evidence>
<evidence type="ECO:0000256" key="3">
    <source>
        <dbReference type="PROSITE-ProRule" id="PRU00023"/>
    </source>
</evidence>
<evidence type="ECO:0000256" key="1">
    <source>
        <dbReference type="ARBA" id="ARBA00022737"/>
    </source>
</evidence>
<keyword evidence="4" id="KW-1133">Transmembrane helix</keyword>
<keyword evidence="4" id="KW-0812">Transmembrane</keyword>
<reference evidence="5 6" key="1">
    <citation type="submission" date="2017-06" db="EMBL/GenBank/DDBJ databases">
        <title>A platform for efficient transgenesis in Macrostomum lignano, a flatworm model organism for stem cell research.</title>
        <authorList>
            <person name="Berezikov E."/>
        </authorList>
    </citation>
    <scope>NUCLEOTIDE SEQUENCE [LARGE SCALE GENOMIC DNA]</scope>
    <source>
        <strain evidence="5">DV1</strain>
        <tissue evidence="5">Whole organism</tissue>
    </source>
</reference>
<name>A0A267EN99_9PLAT</name>
<dbReference type="PANTHER" id="PTHR24171:SF9">
    <property type="entry name" value="ANKYRIN REPEAT DOMAIN-CONTAINING PROTEIN 39"/>
    <property type="match status" value="1"/>
</dbReference>
<evidence type="ECO:0000313" key="5">
    <source>
        <dbReference type="EMBL" id="PAA62464.1"/>
    </source>
</evidence>
<dbReference type="InterPro" id="IPR036770">
    <property type="entry name" value="Ankyrin_rpt-contain_sf"/>
</dbReference>
<evidence type="ECO:0000256" key="4">
    <source>
        <dbReference type="SAM" id="Phobius"/>
    </source>
</evidence>
<dbReference type="PROSITE" id="PS50088">
    <property type="entry name" value="ANK_REPEAT"/>
    <property type="match status" value="2"/>
</dbReference>
<sequence>VEFLSPAHNAIMSASNCERRAANFASGNRADIDAVLRDVGVDGPLCGNCGRRGLHILALHSRNQLLEYLLIERGADPNVTDKKGRTPLHYASGRLSRVCKKTVKILLENGAKAAVLDDANQAPIDRALLVESAETAELLLQAEPDWSVRHFGSRDSDGRTLMHACVERELNESVLFLLRHSVSLYDSDFKEVRPLDLLLESNNAQLLHRIFQFKLVRMFRRSEDATSVTPTESPKAQLSLVRDVFEMLKMIDSTGRSFLLIVQELRRLGLIQSHHASETVRQAFSIKALEECINEQNLKKFLELMRQMPEFCLSRKLMEGESGQRFMELFTKKAYIEENFDLMQVLMHVMGDVTPVDITQRIERNYLFTLYKECEENGQGVWTYVRDQLDFSNEDAFWRSLQYFLAHLTGIETAEPDARLCQINQFRIFLNPIRTYIVWTVITGKYQRSFLNLCMRQFDIIPLGLYAVKVLRSLCRLSVITTGVREGLEERADSMEQLLKAALQEVFINDRSQRKTVTCDFIRLKLTPFGNHSVVSLAAAAKCGNFLSLACCQDALDKDWFGCYFESVGPDRMRSPAFVVKRQLLAAVALLPPLNVVTFYAVIKLKRRRWEQRWRLSHQPGIQRNCGSSRISR</sequence>